<evidence type="ECO:0000313" key="2">
    <source>
        <dbReference type="Proteomes" id="UP000199058"/>
    </source>
</evidence>
<organism evidence="1 2">
    <name type="scientific">Marinospirillum celere</name>
    <dbReference type="NCBI Taxonomy" id="1122252"/>
    <lineage>
        <taxon>Bacteria</taxon>
        <taxon>Pseudomonadati</taxon>
        <taxon>Pseudomonadota</taxon>
        <taxon>Gammaproteobacteria</taxon>
        <taxon>Oceanospirillales</taxon>
        <taxon>Oceanospirillaceae</taxon>
        <taxon>Marinospirillum</taxon>
    </lineage>
</organism>
<name>A0A1I1DZ86_9GAMM</name>
<proteinExistence type="predicted"/>
<dbReference type="STRING" id="1122252.SAMN05660443_0220"/>
<dbReference type="EMBL" id="FOLH01000001">
    <property type="protein sequence ID" value="SFB80245.1"/>
    <property type="molecule type" value="Genomic_DNA"/>
</dbReference>
<dbReference type="OrthoDB" id="8481645at2"/>
<reference evidence="1 2" key="1">
    <citation type="submission" date="2016-10" db="EMBL/GenBank/DDBJ databases">
        <authorList>
            <person name="de Groot N.N."/>
        </authorList>
    </citation>
    <scope>NUCLEOTIDE SEQUENCE [LARGE SCALE GENOMIC DNA]</scope>
    <source>
        <strain evidence="1 2">DSM 18438</strain>
    </source>
</reference>
<evidence type="ECO:0000313" key="1">
    <source>
        <dbReference type="EMBL" id="SFB80245.1"/>
    </source>
</evidence>
<sequence length="81" mass="9010">MRLIAQFETKAGMFYLGRSSDGRFHPIYNNQSLGSYINAYQAAEDLALNVTFSALHESTGELLDTSALGLPADPNDWERIK</sequence>
<protein>
    <submittedName>
        <fullName evidence="1">Uncharacterized protein</fullName>
    </submittedName>
</protein>
<dbReference type="RefSeq" id="WP_091957913.1">
    <property type="nucleotide sequence ID" value="NZ_FOLH01000001.1"/>
</dbReference>
<accession>A0A1I1DZ86</accession>
<gene>
    <name evidence="1" type="ORF">SAMN05660443_0220</name>
</gene>
<keyword evidence="2" id="KW-1185">Reference proteome</keyword>
<dbReference type="AlphaFoldDB" id="A0A1I1DZ86"/>
<dbReference type="Proteomes" id="UP000199058">
    <property type="component" value="Unassembled WGS sequence"/>
</dbReference>